<sequence length="91" mass="10221">MLGFRLNNNDHRIGNVIDQILRTEIDLFIFMVCNSSLYSPVLAIVLSVRTLIALALPPIIYFDRGDRTKVVYESVPPTAANRAHRALLAPE</sequence>
<comment type="caution">
    <text evidence="1">The sequence shown here is derived from an EMBL/GenBank/DDBJ whole genome shotgun (WGS) entry which is preliminary data.</text>
</comment>
<accession>A0ACC0VT06</accession>
<keyword evidence="2" id="KW-1185">Reference proteome</keyword>
<gene>
    <name evidence="1" type="ORF">PsorP6_014462</name>
</gene>
<dbReference type="Proteomes" id="UP001163321">
    <property type="component" value="Chromosome 7"/>
</dbReference>
<reference evidence="1 2" key="1">
    <citation type="journal article" date="2022" name="bioRxiv">
        <title>The genome of the oomycete Peronosclerospora sorghi, a cosmopolitan pathogen of maize and sorghum, is inflated with dispersed pseudogenes.</title>
        <authorList>
            <person name="Fletcher K."/>
            <person name="Martin F."/>
            <person name="Isakeit T."/>
            <person name="Cavanaugh K."/>
            <person name="Magill C."/>
            <person name="Michelmore R."/>
        </authorList>
    </citation>
    <scope>NUCLEOTIDE SEQUENCE [LARGE SCALE GENOMIC DNA]</scope>
    <source>
        <strain evidence="1">P6</strain>
    </source>
</reference>
<organism evidence="1 2">
    <name type="scientific">Peronosclerospora sorghi</name>
    <dbReference type="NCBI Taxonomy" id="230839"/>
    <lineage>
        <taxon>Eukaryota</taxon>
        <taxon>Sar</taxon>
        <taxon>Stramenopiles</taxon>
        <taxon>Oomycota</taxon>
        <taxon>Peronosporomycetes</taxon>
        <taxon>Peronosporales</taxon>
        <taxon>Peronosporaceae</taxon>
        <taxon>Peronosclerospora</taxon>
    </lineage>
</organism>
<proteinExistence type="predicted"/>
<protein>
    <submittedName>
        <fullName evidence="1">Uncharacterized protein</fullName>
    </submittedName>
</protein>
<name>A0ACC0VT06_9STRA</name>
<evidence type="ECO:0000313" key="1">
    <source>
        <dbReference type="EMBL" id="KAI9909638.1"/>
    </source>
</evidence>
<dbReference type="EMBL" id="CM047586">
    <property type="protein sequence ID" value="KAI9909638.1"/>
    <property type="molecule type" value="Genomic_DNA"/>
</dbReference>
<evidence type="ECO:0000313" key="2">
    <source>
        <dbReference type="Proteomes" id="UP001163321"/>
    </source>
</evidence>